<evidence type="ECO:0000259" key="5">
    <source>
        <dbReference type="Pfam" id="PF12867"/>
    </source>
</evidence>
<accession>A0A562T882</accession>
<evidence type="ECO:0000256" key="1">
    <source>
        <dbReference type="ARBA" id="ARBA00022490"/>
    </source>
</evidence>
<protein>
    <submittedName>
        <fullName evidence="6">DinB family protein</fullName>
    </submittedName>
</protein>
<dbReference type="Pfam" id="PF12867">
    <property type="entry name" value="DinB_2"/>
    <property type="match status" value="1"/>
</dbReference>
<reference evidence="6 7" key="1">
    <citation type="journal article" date="2013" name="Stand. Genomic Sci.">
        <title>Genomic Encyclopedia of Type Strains, Phase I: The one thousand microbial genomes (KMG-I) project.</title>
        <authorList>
            <person name="Kyrpides N.C."/>
            <person name="Woyke T."/>
            <person name="Eisen J.A."/>
            <person name="Garrity G."/>
            <person name="Lilburn T.G."/>
            <person name="Beck B.J."/>
            <person name="Whitman W.B."/>
            <person name="Hugenholtz P."/>
            <person name="Klenk H.P."/>
        </authorList>
    </citation>
    <scope>NUCLEOTIDE SEQUENCE [LARGE SCALE GENOMIC DNA]</scope>
    <source>
        <strain evidence="6 7">DSM 13484</strain>
    </source>
</reference>
<keyword evidence="7" id="KW-1185">Reference proteome</keyword>
<dbReference type="Gene3D" id="1.20.120.450">
    <property type="entry name" value="dinb family like domain"/>
    <property type="match status" value="1"/>
</dbReference>
<proteinExistence type="inferred from homology"/>
<dbReference type="InterPro" id="IPR023774">
    <property type="entry name" value="Put_metal_dep_hydrolase_YfiT"/>
</dbReference>
<dbReference type="InterPro" id="IPR024775">
    <property type="entry name" value="DinB-like"/>
</dbReference>
<dbReference type="InterPro" id="IPR034660">
    <property type="entry name" value="DinB/YfiT-like"/>
</dbReference>
<sequence length="177" mass="20190">MEELQYPIGRFRAPEQVTPAQLKGYINDIRHLPALVEIAVQHLDTWQLDTPYRPGGWTVAQVVHHLADSHMNAITRFKLALTEAQPVIKPYDEAAWAGLPDVTLTPVNVSITLLHALHTRWVHLLENLSPSDWQKTFVHPEHNAIFDLQTTAANYAWHGRHHLAHIENTKYEVGGRK</sequence>
<dbReference type="AlphaFoldDB" id="A0A562T882"/>
<evidence type="ECO:0000313" key="7">
    <source>
        <dbReference type="Proteomes" id="UP000316778"/>
    </source>
</evidence>
<dbReference type="NCBIfam" id="NF009807">
    <property type="entry name" value="PRK13291.1"/>
    <property type="match status" value="1"/>
</dbReference>
<dbReference type="SUPFAM" id="SSF109854">
    <property type="entry name" value="DinB/YfiT-like putative metalloenzymes"/>
    <property type="match status" value="1"/>
</dbReference>
<keyword evidence="1" id="KW-0963">Cytoplasm</keyword>
<dbReference type="HAMAP" id="MF_01256">
    <property type="entry name" value="YfiT_hydrol"/>
    <property type="match status" value="1"/>
</dbReference>
<name>A0A562T882_CHIJA</name>
<gene>
    <name evidence="6" type="ORF">LX66_3270</name>
</gene>
<organism evidence="6 7">
    <name type="scientific">Chitinophaga japonensis</name>
    <name type="common">Flexibacter japonensis</name>
    <dbReference type="NCBI Taxonomy" id="104662"/>
    <lineage>
        <taxon>Bacteria</taxon>
        <taxon>Pseudomonadati</taxon>
        <taxon>Bacteroidota</taxon>
        <taxon>Chitinophagia</taxon>
        <taxon>Chitinophagales</taxon>
        <taxon>Chitinophagaceae</taxon>
        <taxon>Chitinophaga</taxon>
    </lineage>
</organism>
<dbReference type="EMBL" id="VLLG01000003">
    <property type="protein sequence ID" value="TWI89176.1"/>
    <property type="molecule type" value="Genomic_DNA"/>
</dbReference>
<dbReference type="OrthoDB" id="9796039at2"/>
<keyword evidence="2" id="KW-0479">Metal-binding</keyword>
<dbReference type="GO" id="GO:0016787">
    <property type="term" value="F:hydrolase activity"/>
    <property type="evidence" value="ECO:0007669"/>
    <property type="project" value="UniProtKB-KW"/>
</dbReference>
<dbReference type="RefSeq" id="WP_145715301.1">
    <property type="nucleotide sequence ID" value="NZ_BAAAFY010000001.1"/>
</dbReference>
<evidence type="ECO:0000256" key="4">
    <source>
        <dbReference type="ARBA" id="ARBA00022833"/>
    </source>
</evidence>
<keyword evidence="4" id="KW-0862">Zinc</keyword>
<keyword evidence="3" id="KW-0378">Hydrolase</keyword>
<dbReference type="GO" id="GO:0046872">
    <property type="term" value="F:metal ion binding"/>
    <property type="evidence" value="ECO:0007669"/>
    <property type="project" value="UniProtKB-KW"/>
</dbReference>
<evidence type="ECO:0000313" key="6">
    <source>
        <dbReference type="EMBL" id="TWI89176.1"/>
    </source>
</evidence>
<comment type="caution">
    <text evidence="6">The sequence shown here is derived from an EMBL/GenBank/DDBJ whole genome shotgun (WGS) entry which is preliminary data.</text>
</comment>
<evidence type="ECO:0000256" key="2">
    <source>
        <dbReference type="ARBA" id="ARBA00022723"/>
    </source>
</evidence>
<feature type="domain" description="DinB-like" evidence="5">
    <location>
        <begin position="34"/>
        <end position="166"/>
    </location>
</feature>
<dbReference type="Proteomes" id="UP000316778">
    <property type="component" value="Unassembled WGS sequence"/>
</dbReference>
<evidence type="ECO:0000256" key="3">
    <source>
        <dbReference type="ARBA" id="ARBA00022801"/>
    </source>
</evidence>